<evidence type="ECO:0000256" key="2">
    <source>
        <dbReference type="ARBA" id="ARBA00004664"/>
    </source>
</evidence>
<dbReference type="PATRIC" id="fig|148814.8.peg.104"/>
<dbReference type="InterPro" id="IPR001240">
    <property type="entry name" value="PRAI_dom"/>
</dbReference>
<dbReference type="InterPro" id="IPR011060">
    <property type="entry name" value="RibuloseP-bd_barrel"/>
</dbReference>
<evidence type="ECO:0000256" key="4">
    <source>
        <dbReference type="ARBA" id="ARBA00022272"/>
    </source>
</evidence>
<dbReference type="CDD" id="cd00405">
    <property type="entry name" value="PRAI"/>
    <property type="match status" value="1"/>
</dbReference>
<dbReference type="GO" id="GO:0000162">
    <property type="term" value="P:L-tryptophan biosynthetic process"/>
    <property type="evidence" value="ECO:0007669"/>
    <property type="project" value="UniProtKB-UniRule"/>
</dbReference>
<comment type="caution">
    <text evidence="11">The sequence shown here is derived from an EMBL/GenBank/DDBJ whole genome shotgun (WGS) entry which is preliminary data.</text>
</comment>
<sequence length="190" mass="20876">MVKIKICGITDLKEAAIINQTQPDYFGLVFASGSHLVDIDTARKIRQAVDDDIPAVGVFVNAEFAFIKQLVDAKIIQVAQLHGSENVEDIKRIQTELNIPVIDVINEDKLHRNSEADYLMVDARTSTVTKNQLNEVDSNLFVAGGINPNNAQKIIDETNPFAIDVSRGVEVDGNKNIELVKAIVAVTHNN</sequence>
<comment type="pathway">
    <text evidence="2 9">Amino-acid biosynthesis; L-tryptophan biosynthesis; L-tryptophan from chorismate: step 3/5.</text>
</comment>
<comment type="similarity">
    <text evidence="9">Belongs to the TrpF family.</text>
</comment>
<dbReference type="Pfam" id="PF00697">
    <property type="entry name" value="PRAI"/>
    <property type="match status" value="1"/>
</dbReference>
<comment type="catalytic activity">
    <reaction evidence="1 9">
        <text>N-(5-phospho-beta-D-ribosyl)anthranilate = 1-(2-carboxyphenylamino)-1-deoxy-D-ribulose 5-phosphate</text>
        <dbReference type="Rhea" id="RHEA:21540"/>
        <dbReference type="ChEBI" id="CHEBI:18277"/>
        <dbReference type="ChEBI" id="CHEBI:58613"/>
        <dbReference type="EC" id="5.3.1.24"/>
    </reaction>
</comment>
<dbReference type="EMBL" id="JXCY01000002">
    <property type="protein sequence ID" value="KOY77012.1"/>
    <property type="molecule type" value="Genomic_DNA"/>
</dbReference>
<gene>
    <name evidence="9" type="primary">trpF</name>
    <name evidence="11" type="ORF">RZ71_09100</name>
</gene>
<feature type="domain" description="N-(5'phosphoribosyl) anthranilate isomerase (PRAI)" evidence="10">
    <location>
        <begin position="4"/>
        <end position="184"/>
    </location>
</feature>
<dbReference type="Gene3D" id="3.20.20.70">
    <property type="entry name" value="Aldolase class I"/>
    <property type="match status" value="1"/>
</dbReference>
<evidence type="ECO:0000313" key="12">
    <source>
        <dbReference type="Proteomes" id="UP000037778"/>
    </source>
</evidence>
<dbReference type="PANTHER" id="PTHR42894">
    <property type="entry name" value="N-(5'-PHOSPHORIBOSYL)ANTHRANILATE ISOMERASE"/>
    <property type="match status" value="1"/>
</dbReference>
<dbReference type="RefSeq" id="WP_053791326.1">
    <property type="nucleotide sequence ID" value="NZ_JXCY01000002.1"/>
</dbReference>
<dbReference type="HAMAP" id="MF_00135">
    <property type="entry name" value="PRAI"/>
    <property type="match status" value="1"/>
</dbReference>
<dbReference type="UniPathway" id="UPA00035">
    <property type="reaction ID" value="UER00042"/>
</dbReference>
<dbReference type="InterPro" id="IPR013785">
    <property type="entry name" value="Aldolase_TIM"/>
</dbReference>
<organism evidence="11 12">
    <name type="scientific">Apilactobacillus kunkeei</name>
    <dbReference type="NCBI Taxonomy" id="148814"/>
    <lineage>
        <taxon>Bacteria</taxon>
        <taxon>Bacillati</taxon>
        <taxon>Bacillota</taxon>
        <taxon>Bacilli</taxon>
        <taxon>Lactobacillales</taxon>
        <taxon>Lactobacillaceae</taxon>
        <taxon>Apilactobacillus</taxon>
    </lineage>
</organism>
<dbReference type="SUPFAM" id="SSF51366">
    <property type="entry name" value="Ribulose-phoshate binding barrel"/>
    <property type="match status" value="1"/>
</dbReference>
<dbReference type="InterPro" id="IPR044643">
    <property type="entry name" value="TrpF_fam"/>
</dbReference>
<accession>A0A0M9DC15</accession>
<evidence type="ECO:0000256" key="7">
    <source>
        <dbReference type="ARBA" id="ARBA00023141"/>
    </source>
</evidence>
<evidence type="ECO:0000256" key="6">
    <source>
        <dbReference type="ARBA" id="ARBA00022822"/>
    </source>
</evidence>
<dbReference type="PANTHER" id="PTHR42894:SF1">
    <property type="entry name" value="N-(5'-PHOSPHORIBOSYL)ANTHRANILATE ISOMERASE"/>
    <property type="match status" value="1"/>
</dbReference>
<reference evidence="11 12" key="1">
    <citation type="journal article" date="2015" name="Genome Biol. Evol.">
        <title>Functionally Structured Genomes in Lactobacillus kunkeei Colonizing the Honey Crop and Food Products of Honeybees and Stingless Bees.</title>
        <authorList>
            <person name="Tamarit D."/>
            <person name="Ellegaard K.M."/>
            <person name="Wikander J."/>
            <person name="Olofsson T."/>
            <person name="Vasquez A."/>
            <person name="Andersson S.G."/>
        </authorList>
    </citation>
    <scope>NUCLEOTIDE SEQUENCE [LARGE SCALE GENOMIC DNA]</scope>
    <source>
        <strain evidence="11 12">LAko</strain>
    </source>
</reference>
<evidence type="ECO:0000256" key="8">
    <source>
        <dbReference type="ARBA" id="ARBA00023235"/>
    </source>
</evidence>
<proteinExistence type="inferred from homology"/>
<keyword evidence="5 9" id="KW-0028">Amino-acid biosynthesis</keyword>
<protein>
    <recommendedName>
        <fullName evidence="4 9">N-(5'-phosphoribosyl)anthranilate isomerase</fullName>
        <shortName evidence="9">PRAI</shortName>
        <ecNumber evidence="3 9">5.3.1.24</ecNumber>
    </recommendedName>
</protein>
<dbReference type="EC" id="5.3.1.24" evidence="3 9"/>
<evidence type="ECO:0000259" key="10">
    <source>
        <dbReference type="Pfam" id="PF00697"/>
    </source>
</evidence>
<keyword evidence="8 9" id="KW-0413">Isomerase</keyword>
<keyword evidence="6 9" id="KW-0822">Tryptophan biosynthesis</keyword>
<name>A0A0M9DC15_9LACO</name>
<dbReference type="Proteomes" id="UP000037778">
    <property type="component" value="Unassembled WGS sequence"/>
</dbReference>
<keyword evidence="12" id="KW-1185">Reference proteome</keyword>
<dbReference type="GO" id="GO:0004640">
    <property type="term" value="F:phosphoribosylanthranilate isomerase activity"/>
    <property type="evidence" value="ECO:0007669"/>
    <property type="project" value="UniProtKB-UniRule"/>
</dbReference>
<evidence type="ECO:0000256" key="3">
    <source>
        <dbReference type="ARBA" id="ARBA00012572"/>
    </source>
</evidence>
<evidence type="ECO:0000256" key="9">
    <source>
        <dbReference type="HAMAP-Rule" id="MF_00135"/>
    </source>
</evidence>
<evidence type="ECO:0000256" key="5">
    <source>
        <dbReference type="ARBA" id="ARBA00022605"/>
    </source>
</evidence>
<evidence type="ECO:0000256" key="1">
    <source>
        <dbReference type="ARBA" id="ARBA00001164"/>
    </source>
</evidence>
<keyword evidence="7 9" id="KW-0057">Aromatic amino acid biosynthesis</keyword>
<evidence type="ECO:0000313" key="11">
    <source>
        <dbReference type="EMBL" id="KOY77012.1"/>
    </source>
</evidence>
<dbReference type="AlphaFoldDB" id="A0A0M9DC15"/>